<comment type="subcellular location">
    <subcellularLocation>
        <location evidence="1">Nucleus</location>
    </subcellularLocation>
</comment>
<feature type="compositionally biased region" description="Basic and acidic residues" evidence="6">
    <location>
        <begin position="80"/>
        <end position="92"/>
    </location>
</feature>
<evidence type="ECO:0000256" key="1">
    <source>
        <dbReference type="ARBA" id="ARBA00004123"/>
    </source>
</evidence>
<keyword evidence="9" id="KW-1185">Reference proteome</keyword>
<name>A0AAN9KI26_CLITE</name>
<accession>A0AAN9KI26</accession>
<dbReference type="GO" id="GO:0043565">
    <property type="term" value="F:sequence-specific DNA binding"/>
    <property type="evidence" value="ECO:0007669"/>
    <property type="project" value="TreeGrafter"/>
</dbReference>
<evidence type="ECO:0000256" key="2">
    <source>
        <dbReference type="ARBA" id="ARBA00023015"/>
    </source>
</evidence>
<dbReference type="InterPro" id="IPR005333">
    <property type="entry name" value="Transcription_factor_TCP"/>
</dbReference>
<keyword evidence="4" id="KW-0804">Transcription</keyword>
<evidence type="ECO:0000259" key="7">
    <source>
        <dbReference type="PROSITE" id="PS51369"/>
    </source>
</evidence>
<dbReference type="PROSITE" id="PS51369">
    <property type="entry name" value="TCP"/>
    <property type="match status" value="1"/>
</dbReference>
<dbReference type="PANTHER" id="PTHR31072">
    <property type="entry name" value="TRANSCRIPTION FACTOR TCP4-RELATED"/>
    <property type="match status" value="1"/>
</dbReference>
<proteinExistence type="predicted"/>
<evidence type="ECO:0000256" key="4">
    <source>
        <dbReference type="ARBA" id="ARBA00023163"/>
    </source>
</evidence>
<dbReference type="InterPro" id="IPR017887">
    <property type="entry name" value="TF_TCP_subgr"/>
</dbReference>
<evidence type="ECO:0000256" key="5">
    <source>
        <dbReference type="ARBA" id="ARBA00023242"/>
    </source>
</evidence>
<gene>
    <name evidence="8" type="ORF">RJT34_01342</name>
</gene>
<feature type="region of interest" description="Disordered" evidence="6">
    <location>
        <begin position="331"/>
        <end position="375"/>
    </location>
</feature>
<feature type="compositionally biased region" description="Polar residues" evidence="6">
    <location>
        <begin position="47"/>
        <end position="63"/>
    </location>
</feature>
<evidence type="ECO:0000313" key="9">
    <source>
        <dbReference type="Proteomes" id="UP001359559"/>
    </source>
</evidence>
<feature type="region of interest" description="Disordered" evidence="6">
    <location>
        <begin position="218"/>
        <end position="251"/>
    </location>
</feature>
<feature type="compositionally biased region" description="Basic and acidic residues" evidence="6">
    <location>
        <begin position="360"/>
        <end position="375"/>
    </location>
</feature>
<evidence type="ECO:0000256" key="6">
    <source>
        <dbReference type="SAM" id="MobiDB-lite"/>
    </source>
</evidence>
<dbReference type="EMBL" id="JAYKXN010000001">
    <property type="protein sequence ID" value="KAK7317266.1"/>
    <property type="molecule type" value="Genomic_DNA"/>
</dbReference>
<keyword evidence="3" id="KW-0238">DNA-binding</keyword>
<evidence type="ECO:0000256" key="3">
    <source>
        <dbReference type="ARBA" id="ARBA00023125"/>
    </source>
</evidence>
<dbReference type="Pfam" id="PF03634">
    <property type="entry name" value="TCP"/>
    <property type="match status" value="1"/>
</dbReference>
<dbReference type="AlphaFoldDB" id="A0AAN9KI26"/>
<dbReference type="Proteomes" id="UP001359559">
    <property type="component" value="Unassembled WGS sequence"/>
</dbReference>
<keyword evidence="2" id="KW-0805">Transcription regulation</keyword>
<feature type="compositionally biased region" description="Low complexity" evidence="6">
    <location>
        <begin position="28"/>
        <end position="46"/>
    </location>
</feature>
<feature type="region of interest" description="Disordered" evidence="6">
    <location>
        <begin position="1"/>
        <end position="93"/>
    </location>
</feature>
<dbReference type="PANTHER" id="PTHR31072:SF218">
    <property type="entry name" value="TRANSCRIPTION FACTOR TCP11-RELATED"/>
    <property type="match status" value="1"/>
</dbReference>
<dbReference type="GO" id="GO:0003700">
    <property type="term" value="F:DNA-binding transcription factor activity"/>
    <property type="evidence" value="ECO:0007669"/>
    <property type="project" value="InterPro"/>
</dbReference>
<protein>
    <recommendedName>
        <fullName evidence="7">TCP domain-containing protein</fullName>
    </recommendedName>
</protein>
<keyword evidence="5" id="KW-0539">Nucleus</keyword>
<dbReference type="GO" id="GO:0005634">
    <property type="term" value="C:nucleus"/>
    <property type="evidence" value="ECO:0007669"/>
    <property type="project" value="UniProtKB-SubCell"/>
</dbReference>
<feature type="domain" description="TCP" evidence="7">
    <location>
        <begin position="81"/>
        <end position="135"/>
    </location>
</feature>
<evidence type="ECO:0000313" key="8">
    <source>
        <dbReference type="EMBL" id="KAK7317266.1"/>
    </source>
</evidence>
<organism evidence="8 9">
    <name type="scientific">Clitoria ternatea</name>
    <name type="common">Butterfly pea</name>
    <dbReference type="NCBI Taxonomy" id="43366"/>
    <lineage>
        <taxon>Eukaryota</taxon>
        <taxon>Viridiplantae</taxon>
        <taxon>Streptophyta</taxon>
        <taxon>Embryophyta</taxon>
        <taxon>Tracheophyta</taxon>
        <taxon>Spermatophyta</taxon>
        <taxon>Magnoliopsida</taxon>
        <taxon>eudicotyledons</taxon>
        <taxon>Gunneridae</taxon>
        <taxon>Pentapetalae</taxon>
        <taxon>rosids</taxon>
        <taxon>fabids</taxon>
        <taxon>Fabales</taxon>
        <taxon>Fabaceae</taxon>
        <taxon>Papilionoideae</taxon>
        <taxon>50 kb inversion clade</taxon>
        <taxon>NPAAA clade</taxon>
        <taxon>indigoferoid/millettioid clade</taxon>
        <taxon>Phaseoleae</taxon>
        <taxon>Clitoria</taxon>
    </lineage>
</organism>
<comment type="caution">
    <text evidence="8">The sequence shown here is derived from an EMBL/GenBank/DDBJ whole genome shotgun (WGS) entry which is preliminary data.</text>
</comment>
<reference evidence="8 9" key="1">
    <citation type="submission" date="2024-01" db="EMBL/GenBank/DDBJ databases">
        <title>The genomes of 5 underutilized Papilionoideae crops provide insights into root nodulation and disease resistance.</title>
        <authorList>
            <person name="Yuan L."/>
        </authorList>
    </citation>
    <scope>NUCLEOTIDE SEQUENCE [LARGE SCALE GENOMIC DNA]</scope>
    <source>
        <strain evidence="8">LY-2023</strain>
        <tissue evidence="8">Leaf</tissue>
    </source>
</reference>
<sequence>MEGGDDFHHHHRQNFPFQLLGKKEEQEPTSCSTSSSPYPSSLAISSAEPSTSTSTRSNINQLIPTPSDPSPKKPPPKRTSTKDRHTKVDGRGRRIRMPALCAARVFQLTRELGHKSDGETIEWLLQQAEPSVIAATGTGTIPANFTSLNISLRSSGSSMSVPSQLRSNYFNPNFSLHPRRSMFFSSDVTPNTSTTLLNFQSNNNLIPSGMFQAKHELQDAATPSSSSTLDLSSEEGLEGKKQELSLTSRSQPHHVGSYLMQSSTSGTIPASHGQIPGNIWMVTNSNSQGESGEAPLWTFPGMSNYNGLYRGNMSSGLHFMNFPTPMALLPGQQLGSSTGSEGHLSMLSGLNPYRTQSHHGGSEHRHDNTSDHRHT</sequence>